<name>A0A1T5LQY0_9GAMM</name>
<evidence type="ECO:0000256" key="1">
    <source>
        <dbReference type="SAM" id="SignalP"/>
    </source>
</evidence>
<protein>
    <recommendedName>
        <fullName evidence="4">TonB protein C-terminal</fullName>
    </recommendedName>
</protein>
<evidence type="ECO:0000313" key="2">
    <source>
        <dbReference type="EMBL" id="SKC78437.1"/>
    </source>
</evidence>
<feature type="signal peptide" evidence="1">
    <location>
        <begin position="1"/>
        <end position="18"/>
    </location>
</feature>
<dbReference type="EMBL" id="FUZV01000002">
    <property type="protein sequence ID" value="SKC78437.1"/>
    <property type="molecule type" value="Genomic_DNA"/>
</dbReference>
<dbReference type="Proteomes" id="UP000190341">
    <property type="component" value="Unassembled WGS sequence"/>
</dbReference>
<organism evidence="2 3">
    <name type="scientific">Pseudoxanthomonas indica</name>
    <dbReference type="NCBI Taxonomy" id="428993"/>
    <lineage>
        <taxon>Bacteria</taxon>
        <taxon>Pseudomonadati</taxon>
        <taxon>Pseudomonadota</taxon>
        <taxon>Gammaproteobacteria</taxon>
        <taxon>Lysobacterales</taxon>
        <taxon>Lysobacteraceae</taxon>
        <taxon>Pseudoxanthomonas</taxon>
    </lineage>
</organism>
<gene>
    <name evidence="2" type="ORF">SAMN06296058_2952</name>
</gene>
<evidence type="ECO:0008006" key="4">
    <source>
        <dbReference type="Google" id="ProtNLM"/>
    </source>
</evidence>
<feature type="chain" id="PRO_5013273313" description="TonB protein C-terminal" evidence="1">
    <location>
        <begin position="19"/>
        <end position="251"/>
    </location>
</feature>
<dbReference type="Gene3D" id="3.30.1150.10">
    <property type="match status" value="1"/>
</dbReference>
<keyword evidence="3" id="KW-1185">Reference proteome</keyword>
<sequence length="251" mass="26879">MKRISLFCLLWAGATAHAAEPAPAQRPPTVLNLPLDVGVDAQGKVTDVVPDATVPEPLKPGLVRRASEWQFAPPMWQGQPAALRGRVLVRVQFAATTDGKTVAQIVDAKGSEPIKAFLGTEVPQFPQSAAKRGVGGTFVHTMRQGADGSLSDMQLLWSGGEGSKKKWATQFDGSLREVYAKARRQPVIINGQPMACHGQLTFHFSAIGPQEPPEPASEREAREAAIAAWRAATPDECPMLTLTTDVSGQLL</sequence>
<dbReference type="SUPFAM" id="SSF74653">
    <property type="entry name" value="TolA/TonB C-terminal domain"/>
    <property type="match status" value="1"/>
</dbReference>
<reference evidence="2 3" key="1">
    <citation type="submission" date="2017-02" db="EMBL/GenBank/DDBJ databases">
        <authorList>
            <person name="Peterson S.W."/>
        </authorList>
    </citation>
    <scope>NUCLEOTIDE SEQUENCE [LARGE SCALE GENOMIC DNA]</scope>
    <source>
        <strain evidence="2 3">P15</strain>
    </source>
</reference>
<keyword evidence="1" id="KW-0732">Signal</keyword>
<dbReference type="AlphaFoldDB" id="A0A1T5LQY0"/>
<dbReference type="RefSeq" id="WP_079725252.1">
    <property type="nucleotide sequence ID" value="NZ_BMCL01000001.1"/>
</dbReference>
<evidence type="ECO:0000313" key="3">
    <source>
        <dbReference type="Proteomes" id="UP000190341"/>
    </source>
</evidence>
<dbReference type="STRING" id="428993.SAMN06296058_2952"/>
<accession>A0A1T5LQY0</accession>
<dbReference type="OrthoDB" id="5982836at2"/>
<proteinExistence type="predicted"/>